<evidence type="ECO:0000313" key="1">
    <source>
        <dbReference type="EMBL" id="PAV14631.1"/>
    </source>
</evidence>
<dbReference type="Proteomes" id="UP000217199">
    <property type="component" value="Unassembled WGS sequence"/>
</dbReference>
<dbReference type="EMBL" id="NBII01000012">
    <property type="protein sequence ID" value="PAV14631.1"/>
    <property type="molecule type" value="Genomic_DNA"/>
</dbReference>
<dbReference type="InParanoid" id="A0A286U4V8"/>
<evidence type="ECO:0000313" key="2">
    <source>
        <dbReference type="Proteomes" id="UP000217199"/>
    </source>
</evidence>
<sequence length="194" mass="22748">MHEFHLLPLPVLEELRHMRHVKLWFFTNKGIEKTQQAKDKTGRYNTSRVRFDFDKQSLVTENKYEATMKTAPEDNKLSPDQLNQSMPRFLDSIKHANWPPEVVSMFSTFFDKVQRHYEAQAKPIGGLLTIAQAVYELRNQFHAHVKHHKEALVFSLDSATLDHIREQLKVLRDESQLLFDSYHGATREVSLLFS</sequence>
<accession>A0A286U4V8</accession>
<dbReference type="AlphaFoldDB" id="A0A286U4V8"/>
<comment type="caution">
    <text evidence="1">The sequence shown here is derived from an EMBL/GenBank/DDBJ whole genome shotgun (WGS) entry which is preliminary data.</text>
</comment>
<gene>
    <name evidence="1" type="ORF">PNOK_0970900</name>
</gene>
<organism evidence="1 2">
    <name type="scientific">Pyrrhoderma noxium</name>
    <dbReference type="NCBI Taxonomy" id="2282107"/>
    <lineage>
        <taxon>Eukaryota</taxon>
        <taxon>Fungi</taxon>
        <taxon>Dikarya</taxon>
        <taxon>Basidiomycota</taxon>
        <taxon>Agaricomycotina</taxon>
        <taxon>Agaricomycetes</taxon>
        <taxon>Hymenochaetales</taxon>
        <taxon>Hymenochaetaceae</taxon>
        <taxon>Pyrrhoderma</taxon>
    </lineage>
</organism>
<proteinExistence type="predicted"/>
<protein>
    <submittedName>
        <fullName evidence="1">Uncharacterized protein</fullName>
    </submittedName>
</protein>
<keyword evidence="2" id="KW-1185">Reference proteome</keyword>
<reference evidence="1 2" key="1">
    <citation type="journal article" date="2017" name="Mol. Ecol.">
        <title>Comparative and population genomic landscape of Phellinus noxius: A hypervariable fungus causing root rot in trees.</title>
        <authorList>
            <person name="Chung C.L."/>
            <person name="Lee T.J."/>
            <person name="Akiba M."/>
            <person name="Lee H.H."/>
            <person name="Kuo T.H."/>
            <person name="Liu D."/>
            <person name="Ke H.M."/>
            <person name="Yokoi T."/>
            <person name="Roa M.B."/>
            <person name="Lu M.J."/>
            <person name="Chang Y.Y."/>
            <person name="Ann P.J."/>
            <person name="Tsai J.N."/>
            <person name="Chen C.Y."/>
            <person name="Tzean S.S."/>
            <person name="Ota Y."/>
            <person name="Hattori T."/>
            <person name="Sahashi N."/>
            <person name="Liou R.F."/>
            <person name="Kikuchi T."/>
            <person name="Tsai I.J."/>
        </authorList>
    </citation>
    <scope>NUCLEOTIDE SEQUENCE [LARGE SCALE GENOMIC DNA]</scope>
    <source>
        <strain evidence="1 2">FFPRI411160</strain>
    </source>
</reference>
<name>A0A286U4V8_9AGAM</name>